<sequence length="197" mass="21617">MMSSQEESTNTISNDEVAVNKFNFKWLKGAQDLFGSPTGHVVVQVAKELLNRSTGNSQVLNLNITNLLVILLLKVLIFSAGLLGAGHWSGYGSNYRRSMDNSISFGLNEDEAQLIIGFLAAQGGVDDCLYEAACSAPDVAFEYVKAAKALIEGIKKYEVMSIKNPRYNDLIELVEQAAYKGHNGLNCNITNKCEHFF</sequence>
<keyword evidence="1" id="KW-0812">Transmembrane</keyword>
<dbReference type="EnsemblMetazoa" id="GBRI024245-RA">
    <property type="protein sequence ID" value="GBRI024245-PA"/>
    <property type="gene ID" value="GBRI024245"/>
</dbReference>
<evidence type="ECO:0000313" key="3">
    <source>
        <dbReference type="Proteomes" id="UP000091820"/>
    </source>
</evidence>
<dbReference type="Proteomes" id="UP000091820">
    <property type="component" value="Unassembled WGS sequence"/>
</dbReference>
<evidence type="ECO:0000256" key="1">
    <source>
        <dbReference type="SAM" id="Phobius"/>
    </source>
</evidence>
<keyword evidence="3" id="KW-1185">Reference proteome</keyword>
<name>A0A1A9WLT2_9MUSC</name>
<feature type="transmembrane region" description="Helical" evidence="1">
    <location>
        <begin position="67"/>
        <end position="89"/>
    </location>
</feature>
<keyword evidence="1" id="KW-0472">Membrane</keyword>
<reference evidence="3" key="1">
    <citation type="submission" date="2014-03" db="EMBL/GenBank/DDBJ databases">
        <authorList>
            <person name="Aksoy S."/>
            <person name="Warren W."/>
            <person name="Wilson R.K."/>
        </authorList>
    </citation>
    <scope>NUCLEOTIDE SEQUENCE [LARGE SCALE GENOMIC DNA]</scope>
    <source>
        <strain evidence="3">IAEA</strain>
    </source>
</reference>
<reference evidence="2" key="2">
    <citation type="submission" date="2020-05" db="UniProtKB">
        <authorList>
            <consortium name="EnsemblMetazoa"/>
        </authorList>
    </citation>
    <scope>IDENTIFICATION</scope>
    <source>
        <strain evidence="2">IAEA</strain>
    </source>
</reference>
<accession>A0A1A9WLT2</accession>
<proteinExistence type="predicted"/>
<organism evidence="2 3">
    <name type="scientific">Glossina brevipalpis</name>
    <dbReference type="NCBI Taxonomy" id="37001"/>
    <lineage>
        <taxon>Eukaryota</taxon>
        <taxon>Metazoa</taxon>
        <taxon>Ecdysozoa</taxon>
        <taxon>Arthropoda</taxon>
        <taxon>Hexapoda</taxon>
        <taxon>Insecta</taxon>
        <taxon>Pterygota</taxon>
        <taxon>Neoptera</taxon>
        <taxon>Endopterygota</taxon>
        <taxon>Diptera</taxon>
        <taxon>Brachycera</taxon>
        <taxon>Muscomorpha</taxon>
        <taxon>Hippoboscoidea</taxon>
        <taxon>Glossinidae</taxon>
        <taxon>Glossina</taxon>
    </lineage>
</organism>
<evidence type="ECO:0000313" key="2">
    <source>
        <dbReference type="EnsemblMetazoa" id="GBRI024245-PA"/>
    </source>
</evidence>
<keyword evidence="1" id="KW-1133">Transmembrane helix</keyword>
<protein>
    <submittedName>
        <fullName evidence="2">Uncharacterized protein</fullName>
    </submittedName>
</protein>
<dbReference type="VEuPathDB" id="VectorBase:GBRI024245"/>
<dbReference type="AlphaFoldDB" id="A0A1A9WLT2"/>
<dbReference type="STRING" id="37001.A0A1A9WLT2"/>